<evidence type="ECO:0000256" key="2">
    <source>
        <dbReference type="SAM" id="Phobius"/>
    </source>
</evidence>
<feature type="transmembrane region" description="Helical" evidence="2">
    <location>
        <begin position="110"/>
        <end position="126"/>
    </location>
</feature>
<keyword evidence="4" id="KW-1185">Reference proteome</keyword>
<dbReference type="EMBL" id="JBANRG010000015">
    <property type="protein sequence ID" value="KAK7460403.1"/>
    <property type="molecule type" value="Genomic_DNA"/>
</dbReference>
<comment type="caution">
    <text evidence="3">The sequence shown here is derived from an EMBL/GenBank/DDBJ whole genome shotgun (WGS) entry which is preliminary data.</text>
</comment>
<feature type="compositionally biased region" description="Basic and acidic residues" evidence="1">
    <location>
        <begin position="68"/>
        <end position="84"/>
    </location>
</feature>
<proteinExistence type="predicted"/>
<keyword evidence="2" id="KW-0472">Membrane</keyword>
<name>A0ABR1JH82_9AGAR</name>
<evidence type="ECO:0000313" key="4">
    <source>
        <dbReference type="Proteomes" id="UP001498398"/>
    </source>
</evidence>
<reference evidence="3 4" key="1">
    <citation type="submission" date="2024-01" db="EMBL/GenBank/DDBJ databases">
        <title>A draft genome for the cacao thread blight pathogen Marasmiellus scandens.</title>
        <authorList>
            <person name="Baruah I.K."/>
            <person name="Leung J."/>
            <person name="Bukari Y."/>
            <person name="Amoako-Attah I."/>
            <person name="Meinhardt L.W."/>
            <person name="Bailey B.A."/>
            <person name="Cohen S.P."/>
        </authorList>
    </citation>
    <scope>NUCLEOTIDE SEQUENCE [LARGE SCALE GENOMIC DNA]</scope>
    <source>
        <strain evidence="3 4">GH-19</strain>
    </source>
</reference>
<protein>
    <submittedName>
        <fullName evidence="3">Uncharacterized protein</fullName>
    </submittedName>
</protein>
<evidence type="ECO:0000313" key="3">
    <source>
        <dbReference type="EMBL" id="KAK7460403.1"/>
    </source>
</evidence>
<organism evidence="3 4">
    <name type="scientific">Marasmiellus scandens</name>
    <dbReference type="NCBI Taxonomy" id="2682957"/>
    <lineage>
        <taxon>Eukaryota</taxon>
        <taxon>Fungi</taxon>
        <taxon>Dikarya</taxon>
        <taxon>Basidiomycota</taxon>
        <taxon>Agaricomycotina</taxon>
        <taxon>Agaricomycetes</taxon>
        <taxon>Agaricomycetidae</taxon>
        <taxon>Agaricales</taxon>
        <taxon>Marasmiineae</taxon>
        <taxon>Omphalotaceae</taxon>
        <taxon>Marasmiellus</taxon>
    </lineage>
</organism>
<keyword evidence="2" id="KW-1133">Transmembrane helix</keyword>
<gene>
    <name evidence="3" type="ORF">VKT23_009124</name>
</gene>
<feature type="region of interest" description="Disordered" evidence="1">
    <location>
        <begin position="64"/>
        <end position="86"/>
    </location>
</feature>
<dbReference type="Proteomes" id="UP001498398">
    <property type="component" value="Unassembled WGS sequence"/>
</dbReference>
<sequence>MLRTMTQGYPRFHPYKRVLYHNVDGSSPELKDYHVVAADHGRFLEELTFCLQIAQLPPLSEQSQPLRLEQHHGQQQKQPEDHGDTASANVGCEHELVVCGQGRVKRSKEYLFVVFMVIVILVVSRFCSCWVQCRTA</sequence>
<evidence type="ECO:0000256" key="1">
    <source>
        <dbReference type="SAM" id="MobiDB-lite"/>
    </source>
</evidence>
<accession>A0ABR1JH82</accession>
<keyword evidence="2" id="KW-0812">Transmembrane</keyword>